<feature type="coiled-coil region" evidence="9">
    <location>
        <begin position="364"/>
        <end position="391"/>
    </location>
</feature>
<keyword evidence="3" id="KW-0597">Phosphoprotein</keyword>
<dbReference type="CDD" id="cd06225">
    <property type="entry name" value="HAMP"/>
    <property type="match status" value="1"/>
</dbReference>
<dbReference type="Pfam" id="PF00672">
    <property type="entry name" value="HAMP"/>
    <property type="match status" value="1"/>
</dbReference>
<evidence type="ECO:0000256" key="5">
    <source>
        <dbReference type="ARBA" id="ARBA00022692"/>
    </source>
</evidence>
<reference evidence="12" key="1">
    <citation type="submission" date="2022-01" db="EMBL/GenBank/DDBJ databases">
        <title>Paenibacillus spongiae sp. nov., isolated from marine sponge.</title>
        <authorList>
            <person name="Li Z."/>
            <person name="Zhang M."/>
        </authorList>
    </citation>
    <scope>NUCLEOTIDE SEQUENCE</scope>
    <source>
        <strain evidence="12">PHS-Z3</strain>
    </source>
</reference>
<dbReference type="Pfam" id="PF02743">
    <property type="entry name" value="dCache_1"/>
    <property type="match status" value="1"/>
</dbReference>
<keyword evidence="4" id="KW-0808">Transferase</keyword>
<evidence type="ECO:0000256" key="10">
    <source>
        <dbReference type="SAM" id="Phobius"/>
    </source>
</evidence>
<sequence>MGNLTKLFAIRRSIQAKIFVSFNLLTFLAMFAMTWIWYDNSTAMLKRNATRYVMDNIKDANHSLDLMMSDFMSLITLVSMNKENVVKAMMPKSGLTDYERFLNRLKVESFLQSIYSFNSSILAIDVLDSKGQLYSAGDPKLYYRELEDIWMEEVKEAAGKIRSFRVSLQDGLDPESDESHLIAIGQAIMKNGRPVGAVFLYIRYTAISHLFDSQPLEGTQVMLIGQDGSPIYHSDPDLLRMEFADDPDLTQNLRRIQHEGGEMDFQRNGCPVLIYRSDQTMWTTVGIIPVESLIHDSRELRDKTFWLVGVVLAAALFVSIALSRHMTRNIERLSVAMKEVEDGNLKLPALPRSRDEIGQLSDRFAAMMRTIQSLIRDIKEKEKKKREVDLKALQTQIHPHFLYNTLNTIRYLAKLQHVPNIEEVTGSLIELLRSVSGRGQDYVTMVEELANIANYVNIQRYRFAEDFEVHYDVDDDLLRCRIIPLLLQPLVENSLLHGLVGHEAERIGTIVIRIAKCPDGRSFLVQVTDNGPGMPPGRLQAIQENASDDRQMFGIGLSNVHERIRLSYGEPYGLRLESEPGIYTRAELHLPILYEKRSA</sequence>
<evidence type="ECO:0000256" key="3">
    <source>
        <dbReference type="ARBA" id="ARBA00022553"/>
    </source>
</evidence>
<keyword evidence="13" id="KW-1185">Reference proteome</keyword>
<dbReference type="InterPro" id="IPR003594">
    <property type="entry name" value="HATPase_dom"/>
</dbReference>
<keyword evidence="2" id="KW-1003">Cell membrane</keyword>
<evidence type="ECO:0000313" key="12">
    <source>
        <dbReference type="EMBL" id="UVI29147.1"/>
    </source>
</evidence>
<dbReference type="Gene3D" id="3.30.450.20">
    <property type="entry name" value="PAS domain"/>
    <property type="match status" value="1"/>
</dbReference>
<evidence type="ECO:0000256" key="8">
    <source>
        <dbReference type="ARBA" id="ARBA00023136"/>
    </source>
</evidence>
<dbReference type="InterPro" id="IPR003660">
    <property type="entry name" value="HAMP_dom"/>
</dbReference>
<accession>A0ABY5S5G0</accession>
<dbReference type="Proteomes" id="UP001057877">
    <property type="component" value="Chromosome"/>
</dbReference>
<keyword evidence="8 10" id="KW-0472">Membrane</keyword>
<name>A0ABY5S5G0_9BACL</name>
<dbReference type="PROSITE" id="PS50885">
    <property type="entry name" value="HAMP"/>
    <property type="match status" value="1"/>
</dbReference>
<dbReference type="RefSeq" id="WP_258385236.1">
    <property type="nucleotide sequence ID" value="NZ_CP091430.1"/>
</dbReference>
<dbReference type="PANTHER" id="PTHR34220">
    <property type="entry name" value="SENSOR HISTIDINE KINASE YPDA"/>
    <property type="match status" value="1"/>
</dbReference>
<feature type="domain" description="HAMP" evidence="11">
    <location>
        <begin position="324"/>
        <end position="376"/>
    </location>
</feature>
<evidence type="ECO:0000256" key="9">
    <source>
        <dbReference type="SAM" id="Coils"/>
    </source>
</evidence>
<evidence type="ECO:0000259" key="11">
    <source>
        <dbReference type="PROSITE" id="PS50885"/>
    </source>
</evidence>
<dbReference type="InterPro" id="IPR033479">
    <property type="entry name" value="dCache_1"/>
</dbReference>
<keyword evidence="9" id="KW-0175">Coiled coil</keyword>
<dbReference type="InterPro" id="IPR050640">
    <property type="entry name" value="Bact_2-comp_sensor_kinase"/>
</dbReference>
<proteinExistence type="predicted"/>
<dbReference type="Gene3D" id="1.10.8.500">
    <property type="entry name" value="HAMP domain in histidine kinase"/>
    <property type="match status" value="1"/>
</dbReference>
<evidence type="ECO:0000256" key="2">
    <source>
        <dbReference type="ARBA" id="ARBA00022475"/>
    </source>
</evidence>
<protein>
    <submittedName>
        <fullName evidence="12">Histidine kinase</fullName>
    </submittedName>
</protein>
<dbReference type="EMBL" id="CP091430">
    <property type="protein sequence ID" value="UVI29147.1"/>
    <property type="molecule type" value="Genomic_DNA"/>
</dbReference>
<comment type="subcellular location">
    <subcellularLocation>
        <location evidence="1">Cell membrane</location>
        <topology evidence="1">Multi-pass membrane protein</topology>
    </subcellularLocation>
</comment>
<dbReference type="SMART" id="SM00304">
    <property type="entry name" value="HAMP"/>
    <property type="match status" value="1"/>
</dbReference>
<dbReference type="PANTHER" id="PTHR34220:SF7">
    <property type="entry name" value="SENSOR HISTIDINE KINASE YPDA"/>
    <property type="match status" value="1"/>
</dbReference>
<dbReference type="SMART" id="SM00387">
    <property type="entry name" value="HATPase_c"/>
    <property type="match status" value="1"/>
</dbReference>
<evidence type="ECO:0000256" key="7">
    <source>
        <dbReference type="ARBA" id="ARBA00022989"/>
    </source>
</evidence>
<dbReference type="SUPFAM" id="SSF55874">
    <property type="entry name" value="ATPase domain of HSP90 chaperone/DNA topoisomerase II/histidine kinase"/>
    <property type="match status" value="1"/>
</dbReference>
<dbReference type="Pfam" id="PF06580">
    <property type="entry name" value="His_kinase"/>
    <property type="match status" value="1"/>
</dbReference>
<gene>
    <name evidence="12" type="ORF">L1F29_27535</name>
</gene>
<organism evidence="12 13">
    <name type="scientific">Paenibacillus spongiae</name>
    <dbReference type="NCBI Taxonomy" id="2909671"/>
    <lineage>
        <taxon>Bacteria</taxon>
        <taxon>Bacillati</taxon>
        <taxon>Bacillota</taxon>
        <taxon>Bacilli</taxon>
        <taxon>Bacillales</taxon>
        <taxon>Paenibacillaceae</taxon>
        <taxon>Paenibacillus</taxon>
    </lineage>
</organism>
<feature type="transmembrane region" description="Helical" evidence="10">
    <location>
        <begin position="20"/>
        <end position="38"/>
    </location>
</feature>
<keyword evidence="6 12" id="KW-0418">Kinase</keyword>
<dbReference type="Gene3D" id="3.30.565.10">
    <property type="entry name" value="Histidine kinase-like ATPase, C-terminal domain"/>
    <property type="match status" value="1"/>
</dbReference>
<evidence type="ECO:0000256" key="1">
    <source>
        <dbReference type="ARBA" id="ARBA00004651"/>
    </source>
</evidence>
<keyword evidence="5 10" id="KW-0812">Transmembrane</keyword>
<dbReference type="InterPro" id="IPR010559">
    <property type="entry name" value="Sig_transdc_His_kin_internal"/>
</dbReference>
<dbReference type="InterPro" id="IPR036890">
    <property type="entry name" value="HATPase_C_sf"/>
</dbReference>
<evidence type="ECO:0000256" key="6">
    <source>
        <dbReference type="ARBA" id="ARBA00022777"/>
    </source>
</evidence>
<dbReference type="Pfam" id="PF02518">
    <property type="entry name" value="HATPase_c"/>
    <property type="match status" value="1"/>
</dbReference>
<dbReference type="GO" id="GO:0016301">
    <property type="term" value="F:kinase activity"/>
    <property type="evidence" value="ECO:0007669"/>
    <property type="project" value="UniProtKB-KW"/>
</dbReference>
<keyword evidence="7 10" id="KW-1133">Transmembrane helix</keyword>
<feature type="transmembrane region" description="Helical" evidence="10">
    <location>
        <begin position="304"/>
        <end position="322"/>
    </location>
</feature>
<dbReference type="SUPFAM" id="SSF158472">
    <property type="entry name" value="HAMP domain-like"/>
    <property type="match status" value="1"/>
</dbReference>
<evidence type="ECO:0000313" key="13">
    <source>
        <dbReference type="Proteomes" id="UP001057877"/>
    </source>
</evidence>
<evidence type="ECO:0000256" key="4">
    <source>
        <dbReference type="ARBA" id="ARBA00022679"/>
    </source>
</evidence>